<evidence type="ECO:0000313" key="9">
    <source>
        <dbReference type="Proteomes" id="UP001165492"/>
    </source>
</evidence>
<dbReference type="Pfam" id="PF03601">
    <property type="entry name" value="Cons_hypoth698"/>
    <property type="match status" value="1"/>
</dbReference>
<evidence type="ECO:0000256" key="5">
    <source>
        <dbReference type="ARBA" id="ARBA00022989"/>
    </source>
</evidence>
<feature type="transmembrane region" description="Helical" evidence="7">
    <location>
        <begin position="33"/>
        <end position="50"/>
    </location>
</feature>
<keyword evidence="9" id="KW-1185">Reference proteome</keyword>
<feature type="transmembrane region" description="Helical" evidence="7">
    <location>
        <begin position="308"/>
        <end position="328"/>
    </location>
</feature>
<comment type="subcellular location">
    <subcellularLocation>
        <location evidence="1">Cell membrane</location>
        <topology evidence="1">Multi-pass membrane protein</topology>
    </subcellularLocation>
</comment>
<dbReference type="RefSeq" id="WP_229533397.1">
    <property type="nucleotide sequence ID" value="NZ_JAJHJB010000001.1"/>
</dbReference>
<keyword evidence="5 7" id="KW-1133">Transmembrane helix</keyword>
<dbReference type="PANTHER" id="PTHR30106:SF1">
    <property type="entry name" value="UPF0324 MEMBRANE PROTEIN FN0533"/>
    <property type="match status" value="1"/>
</dbReference>
<keyword evidence="6 7" id="KW-0472">Membrane</keyword>
<sequence>MIKNNLFNNIMPGAFIVTIIAIPAWFLGTAVPLMGGPIFGILFGMILAFLKRPASLNFGISFTAKKVLQYAIILLGFEMNLIHVFAVGSQSLLIMISTISAALITAWLVGRYLRLTGNVNILIGVGTAICGGSAIAAAAPVIAATDKEVAYSISTIFLFNIAAVFIFPFLGHIFRMNDMGFGMWAGTAINDTSSVVAAGYSYSQAAGNFATIVKLTRTLMIVPITIALAILTSRKAENTGSFSFSRIFPWFIFGFIFASIINTIEFLPSSLCLTLAQIGKFFIVMAMVAIGLNTHLKQLIGNGIKPIFLGLSCWIAVAIVSLAVQHYLHIW</sequence>
<evidence type="ECO:0000256" key="4">
    <source>
        <dbReference type="ARBA" id="ARBA00022692"/>
    </source>
</evidence>
<feature type="transmembrane region" description="Helical" evidence="7">
    <location>
        <begin position="92"/>
        <end position="109"/>
    </location>
</feature>
<evidence type="ECO:0000256" key="7">
    <source>
        <dbReference type="SAM" id="Phobius"/>
    </source>
</evidence>
<evidence type="ECO:0000256" key="6">
    <source>
        <dbReference type="ARBA" id="ARBA00023136"/>
    </source>
</evidence>
<reference evidence="8" key="1">
    <citation type="submission" date="2021-11" db="EMBL/GenBank/DDBJ databases">
        <title>Description of a new species Pelosinus isolated from the bottom sediments of Lake Baikal.</title>
        <authorList>
            <person name="Zakharyuk A."/>
        </authorList>
    </citation>
    <scope>NUCLEOTIDE SEQUENCE</scope>
    <source>
        <strain evidence="8">Bkl1</strain>
    </source>
</reference>
<feature type="transmembrane region" description="Helical" evidence="7">
    <location>
        <begin position="7"/>
        <end position="27"/>
    </location>
</feature>
<comment type="caution">
    <text evidence="8">The sequence shown here is derived from an EMBL/GenBank/DDBJ whole genome shotgun (WGS) entry which is preliminary data.</text>
</comment>
<name>A0ABS8HMI1_9FIRM</name>
<feature type="transmembrane region" description="Helical" evidence="7">
    <location>
        <begin position="276"/>
        <end position="296"/>
    </location>
</feature>
<evidence type="ECO:0000256" key="3">
    <source>
        <dbReference type="ARBA" id="ARBA00022475"/>
    </source>
</evidence>
<dbReference type="Proteomes" id="UP001165492">
    <property type="component" value="Unassembled WGS sequence"/>
</dbReference>
<feature type="transmembrane region" description="Helical" evidence="7">
    <location>
        <begin position="70"/>
        <end position="86"/>
    </location>
</feature>
<gene>
    <name evidence="8" type="ORF">LMF89_00590</name>
</gene>
<feature type="transmembrane region" description="Helical" evidence="7">
    <location>
        <begin position="121"/>
        <end position="143"/>
    </location>
</feature>
<dbReference type="EMBL" id="JAJHJB010000001">
    <property type="protein sequence ID" value="MCC5463856.1"/>
    <property type="molecule type" value="Genomic_DNA"/>
</dbReference>
<feature type="transmembrane region" description="Helical" evidence="7">
    <location>
        <begin position="149"/>
        <end position="170"/>
    </location>
</feature>
<proteinExistence type="inferred from homology"/>
<keyword evidence="4 7" id="KW-0812">Transmembrane</keyword>
<dbReference type="InterPro" id="IPR018383">
    <property type="entry name" value="UPF0324_pro"/>
</dbReference>
<comment type="similarity">
    <text evidence="2">Belongs to the UPF0324 family.</text>
</comment>
<accession>A0ABS8HMI1</accession>
<protein>
    <submittedName>
        <fullName evidence="8">YeiH family protein</fullName>
    </submittedName>
</protein>
<feature type="transmembrane region" description="Helical" evidence="7">
    <location>
        <begin position="243"/>
        <end position="264"/>
    </location>
</feature>
<evidence type="ECO:0000256" key="1">
    <source>
        <dbReference type="ARBA" id="ARBA00004651"/>
    </source>
</evidence>
<dbReference type="PANTHER" id="PTHR30106">
    <property type="entry name" value="INNER MEMBRANE PROTEIN YEIH-RELATED"/>
    <property type="match status" value="1"/>
</dbReference>
<keyword evidence="3" id="KW-1003">Cell membrane</keyword>
<evidence type="ECO:0000313" key="8">
    <source>
        <dbReference type="EMBL" id="MCC5463856.1"/>
    </source>
</evidence>
<evidence type="ECO:0000256" key="2">
    <source>
        <dbReference type="ARBA" id="ARBA00007977"/>
    </source>
</evidence>
<organism evidence="8 9">
    <name type="scientific">Pelosinus baikalensis</name>
    <dbReference type="NCBI Taxonomy" id="2892015"/>
    <lineage>
        <taxon>Bacteria</taxon>
        <taxon>Bacillati</taxon>
        <taxon>Bacillota</taxon>
        <taxon>Negativicutes</taxon>
        <taxon>Selenomonadales</taxon>
        <taxon>Sporomusaceae</taxon>
        <taxon>Pelosinus</taxon>
    </lineage>
</organism>